<keyword evidence="2" id="KW-1185">Reference proteome</keyword>
<dbReference type="HOGENOM" id="CLU_147624_0_0_1"/>
<dbReference type="Proteomes" id="UP000017836">
    <property type="component" value="Unassembled WGS sequence"/>
</dbReference>
<name>W1P2H5_AMBTC</name>
<protein>
    <submittedName>
        <fullName evidence="1">Uncharacterized protein</fullName>
    </submittedName>
</protein>
<dbReference type="Gramene" id="ERN01844">
    <property type="protein sequence ID" value="ERN01844"/>
    <property type="gene ID" value="AMTR_s00089p00087180"/>
</dbReference>
<evidence type="ECO:0000313" key="2">
    <source>
        <dbReference type="Proteomes" id="UP000017836"/>
    </source>
</evidence>
<dbReference type="EMBL" id="KI394680">
    <property type="protein sequence ID" value="ERN01844.1"/>
    <property type="molecule type" value="Genomic_DNA"/>
</dbReference>
<accession>W1P2H5</accession>
<evidence type="ECO:0000313" key="1">
    <source>
        <dbReference type="EMBL" id="ERN01844.1"/>
    </source>
</evidence>
<gene>
    <name evidence="1" type="ORF">AMTR_s00089p00087180</name>
</gene>
<proteinExistence type="predicted"/>
<sequence>MTSLVLPRYLSISLSLKFTATIQRGEGHAINIPLTITQDESSRKCLVSFNILGLASSSDEGIPEIEVHEGALVADSMKDAKSREIAHLRDLVTRLCSEVEHHQNTSNFYRGEVEHAMETSPLLRGSWLGSQD</sequence>
<organism evidence="1 2">
    <name type="scientific">Amborella trichopoda</name>
    <dbReference type="NCBI Taxonomy" id="13333"/>
    <lineage>
        <taxon>Eukaryota</taxon>
        <taxon>Viridiplantae</taxon>
        <taxon>Streptophyta</taxon>
        <taxon>Embryophyta</taxon>
        <taxon>Tracheophyta</taxon>
        <taxon>Spermatophyta</taxon>
        <taxon>Magnoliopsida</taxon>
        <taxon>Amborellales</taxon>
        <taxon>Amborellaceae</taxon>
        <taxon>Amborella</taxon>
    </lineage>
</organism>
<reference evidence="2" key="1">
    <citation type="journal article" date="2013" name="Science">
        <title>The Amborella genome and the evolution of flowering plants.</title>
        <authorList>
            <consortium name="Amborella Genome Project"/>
        </authorList>
    </citation>
    <scope>NUCLEOTIDE SEQUENCE [LARGE SCALE GENOMIC DNA]</scope>
</reference>
<dbReference type="AlphaFoldDB" id="W1P2H5"/>